<feature type="compositionally biased region" description="Polar residues" evidence="2">
    <location>
        <begin position="284"/>
        <end position="300"/>
    </location>
</feature>
<dbReference type="OMA" id="QYEMDLR"/>
<proteinExistence type="predicted"/>
<sequence>MQSSRGGGAGASSATETPSAADTSTEPTASNADEAASGMSAFSFLSSTIGATTTSYADAPMANGTDAPVPAPTAQESSAPSMFDGLKTTSAVPSSGFSFMSSPTPTEPSAAPPAEAANDNVEGVSTVSTAGSSFGFLSSTVSTSSATSNATSGMDDTEKGESAATGGGESGGGGLGGMSGFSFLSAPAAPATPAPATKEQLLSESATDNNNASPATAVSSSNSDLLSLSNPGLPAGAGVSWSAPPVGVGIAKKKVIKKRVGKTRVGVGAASPSGTNLEMPPQPQSNADPYSNINGATESQFEPPPPPPLQPTTSTMSMDKPPPGSPPMREKAERANQNAEQFLKEKQRSAIAMAAERAMQDRSSQSGDVSVASSEGGISTASSSGWKMSNTVNTPASPKDETYQAAKAAAEEARKMAESSPATTKGKVSLFSGFFGRGKGTSTPGSSSAGEAMSSYSSHGGVVGRVGSSGSITGGVGSDAVTMPSLSPTAEESNGSERVSVDNEEAKRAMAERALQDDRARELALARETQRLEIERQQRQADHERRLEEEARLEQERIQQIEEEAAAKRRSPREKMQAILDHFADVTRTSTDRVTQLREKRVKLNKDKLNAEKAQRYSAQQISYAEAQQTKAAEEEDFESADRLASVIERHTVEKVEQSNIVKVIVATIEELDREREVASKAVAGCFSEVCSKLKDLQNEQEARRKEDGTDVLAQFATTSKRLSSESDRLGNDLKHIERDEELVAEEQKELNSQIDTETKEFEEKSSEAGEKLNVVNKRIEDLKRQLVEVEAEAATLNAELSTHRLSIETIRSKFSRQLGRLEKKQQSVKESRADWESEKSSLEKAKTVHEAVVEAHSEELLSMDKLLADIKSEISVGKDFEDIISVEFDCSGVTNGDDHMTALDSEVLKFEAAVDEANQNVIAAEAAIENLEEELSSIEIRVPMLEAEKKTAASQRDFKAAGKASKEIKDALARKEQCEAELAGEARERKQAAKEELSKAAALLAEKKSIAADKGKEAGMKQMSSLKEKIKELKTILEKFGNVESGDADAINVACVGAFVIESQISVLESVGASLDAKYGGWESDSGDVDGNQGDKQCDGGVDDNSVHSAPTFDSADGEAVEKECDKVIDDSVLEQYESFSDELKLLESAIEQAVDKEDYEKAAELEEKAERARAGIRALDFSTDALDSALAGRTAQTEDATEAEKLVSEVAVEESSDEKEDSAANDVACTDETDANKDSSKVNGDSESGE</sequence>
<feature type="compositionally biased region" description="Low complexity" evidence="2">
    <location>
        <begin position="363"/>
        <end position="385"/>
    </location>
</feature>
<dbReference type="GO" id="GO:0045111">
    <property type="term" value="C:intermediate filament cytoskeleton"/>
    <property type="evidence" value="ECO:0000318"/>
    <property type="project" value="GO_Central"/>
</dbReference>
<dbReference type="Proteomes" id="UP000001449">
    <property type="component" value="Chromosome 4"/>
</dbReference>
<feature type="compositionally biased region" description="Acidic residues" evidence="2">
    <location>
        <begin position="1213"/>
        <end position="1222"/>
    </location>
</feature>
<feature type="compositionally biased region" description="Basic and acidic residues" evidence="2">
    <location>
        <begin position="499"/>
        <end position="518"/>
    </location>
</feature>
<gene>
    <name evidence="3" type="ORF">THAPSDRAFT_22292</name>
</gene>
<feature type="compositionally biased region" description="Gly residues" evidence="2">
    <location>
        <begin position="165"/>
        <end position="179"/>
    </location>
</feature>
<reference evidence="3 4" key="1">
    <citation type="journal article" date="2004" name="Science">
        <title>The genome of the diatom Thalassiosira pseudonana: ecology, evolution, and metabolism.</title>
        <authorList>
            <person name="Armbrust E.V."/>
            <person name="Berges J.A."/>
            <person name="Bowler C."/>
            <person name="Green B.R."/>
            <person name="Martinez D."/>
            <person name="Putnam N.H."/>
            <person name="Zhou S."/>
            <person name="Allen A.E."/>
            <person name="Apt K.E."/>
            <person name="Bechner M."/>
            <person name="Brzezinski M.A."/>
            <person name="Chaal B.K."/>
            <person name="Chiovitti A."/>
            <person name="Davis A.K."/>
            <person name="Demarest M.S."/>
            <person name="Detter J.C."/>
            <person name="Glavina T."/>
            <person name="Goodstein D."/>
            <person name="Hadi M.Z."/>
            <person name="Hellsten U."/>
            <person name="Hildebrand M."/>
            <person name="Jenkins B.D."/>
            <person name="Jurka J."/>
            <person name="Kapitonov V.V."/>
            <person name="Kroger N."/>
            <person name="Lau W.W."/>
            <person name="Lane T.W."/>
            <person name="Larimer F.W."/>
            <person name="Lippmeier J.C."/>
            <person name="Lucas S."/>
            <person name="Medina M."/>
            <person name="Montsant A."/>
            <person name="Obornik M."/>
            <person name="Parker M.S."/>
            <person name="Palenik B."/>
            <person name="Pazour G.J."/>
            <person name="Richardson P.M."/>
            <person name="Rynearson T.A."/>
            <person name="Saito M.A."/>
            <person name="Schwartz D.C."/>
            <person name="Thamatrakoln K."/>
            <person name="Valentin K."/>
            <person name="Vardi A."/>
            <person name="Wilkerson F.P."/>
            <person name="Rokhsar D.S."/>
        </authorList>
    </citation>
    <scope>NUCLEOTIDE SEQUENCE [LARGE SCALE GENOMIC DNA]</scope>
    <source>
        <strain evidence="3 4">CCMP1335</strain>
    </source>
</reference>
<name>B8BZI2_THAPS</name>
<organism evidence="3 4">
    <name type="scientific">Thalassiosira pseudonana</name>
    <name type="common">Marine diatom</name>
    <name type="synonym">Cyclotella nana</name>
    <dbReference type="NCBI Taxonomy" id="35128"/>
    <lineage>
        <taxon>Eukaryota</taxon>
        <taxon>Sar</taxon>
        <taxon>Stramenopiles</taxon>
        <taxon>Ochrophyta</taxon>
        <taxon>Bacillariophyta</taxon>
        <taxon>Coscinodiscophyceae</taxon>
        <taxon>Thalassiosirophycidae</taxon>
        <taxon>Thalassiosirales</taxon>
        <taxon>Thalassiosiraceae</taxon>
        <taxon>Thalassiosira</taxon>
    </lineage>
</organism>
<feature type="compositionally biased region" description="Polar residues" evidence="2">
    <location>
        <begin position="484"/>
        <end position="497"/>
    </location>
</feature>
<reference evidence="3 4" key="2">
    <citation type="journal article" date="2008" name="Nature">
        <title>The Phaeodactylum genome reveals the evolutionary history of diatom genomes.</title>
        <authorList>
            <person name="Bowler C."/>
            <person name="Allen A.E."/>
            <person name="Badger J.H."/>
            <person name="Grimwood J."/>
            <person name="Jabbari K."/>
            <person name="Kuo A."/>
            <person name="Maheswari U."/>
            <person name="Martens C."/>
            <person name="Maumus F."/>
            <person name="Otillar R.P."/>
            <person name="Rayko E."/>
            <person name="Salamov A."/>
            <person name="Vandepoele K."/>
            <person name="Beszteri B."/>
            <person name="Gruber A."/>
            <person name="Heijde M."/>
            <person name="Katinka M."/>
            <person name="Mock T."/>
            <person name="Valentin K."/>
            <person name="Verret F."/>
            <person name="Berges J.A."/>
            <person name="Brownlee C."/>
            <person name="Cadoret J.P."/>
            <person name="Chiovitti A."/>
            <person name="Choi C.J."/>
            <person name="Coesel S."/>
            <person name="De Martino A."/>
            <person name="Detter J.C."/>
            <person name="Durkin C."/>
            <person name="Falciatore A."/>
            <person name="Fournet J."/>
            <person name="Haruta M."/>
            <person name="Huysman M.J."/>
            <person name="Jenkins B.D."/>
            <person name="Jiroutova K."/>
            <person name="Jorgensen R.E."/>
            <person name="Joubert Y."/>
            <person name="Kaplan A."/>
            <person name="Kroger N."/>
            <person name="Kroth P.G."/>
            <person name="La Roche J."/>
            <person name="Lindquist E."/>
            <person name="Lommer M."/>
            <person name="Martin-Jezequel V."/>
            <person name="Lopez P.J."/>
            <person name="Lucas S."/>
            <person name="Mangogna M."/>
            <person name="McGinnis K."/>
            <person name="Medlin L.K."/>
            <person name="Montsant A."/>
            <person name="Oudot-Le Secq M.P."/>
            <person name="Napoli C."/>
            <person name="Obornik M."/>
            <person name="Parker M.S."/>
            <person name="Petit J.L."/>
            <person name="Porcel B.M."/>
            <person name="Poulsen N."/>
            <person name="Robison M."/>
            <person name="Rychlewski L."/>
            <person name="Rynearson T.A."/>
            <person name="Schmutz J."/>
            <person name="Shapiro H."/>
            <person name="Siaut M."/>
            <person name="Stanley M."/>
            <person name="Sussman M.R."/>
            <person name="Taylor A.R."/>
            <person name="Vardi A."/>
            <person name="von Dassow P."/>
            <person name="Vyverman W."/>
            <person name="Willis A."/>
            <person name="Wyrwicz L.S."/>
            <person name="Rokhsar D.S."/>
            <person name="Weissenbach J."/>
            <person name="Armbrust E.V."/>
            <person name="Green B.R."/>
            <person name="Van de Peer Y."/>
            <person name="Grigoriev I.V."/>
        </authorList>
    </citation>
    <scope>NUCLEOTIDE SEQUENCE [LARGE SCALE GENOMIC DNA]</scope>
    <source>
        <strain evidence="3 4">CCMP1335</strain>
    </source>
</reference>
<feature type="region of interest" description="Disordered" evidence="2">
    <location>
        <begin position="1"/>
        <end position="34"/>
    </location>
</feature>
<feature type="region of interest" description="Disordered" evidence="2">
    <location>
        <begin position="1210"/>
        <end position="1252"/>
    </location>
</feature>
<feature type="region of interest" description="Disordered" evidence="2">
    <location>
        <begin position="534"/>
        <end position="574"/>
    </location>
</feature>
<feature type="coiled-coil region" evidence="1">
    <location>
        <begin position="901"/>
        <end position="1008"/>
    </location>
</feature>
<feature type="compositionally biased region" description="Low complexity" evidence="2">
    <location>
        <begin position="139"/>
        <end position="152"/>
    </location>
</feature>
<feature type="compositionally biased region" description="Gly residues" evidence="2">
    <location>
        <begin position="1"/>
        <end position="10"/>
    </location>
</feature>
<keyword evidence="1" id="KW-0175">Coiled coil</keyword>
<dbReference type="eggNOG" id="ENOG502QWH7">
    <property type="taxonomic scope" value="Eukaryota"/>
</dbReference>
<dbReference type="InParanoid" id="B8BZI2"/>
<dbReference type="HOGENOM" id="CLU_265698_0_0_1"/>
<feature type="compositionally biased region" description="Low complexity" evidence="2">
    <location>
        <begin position="11"/>
        <end position="25"/>
    </location>
</feature>
<dbReference type="KEGG" id="tps:THAPSDRAFT_22292"/>
<feature type="compositionally biased region" description="Polar residues" evidence="2">
    <location>
        <begin position="87"/>
        <end position="100"/>
    </location>
</feature>
<feature type="compositionally biased region" description="Low complexity" evidence="2">
    <location>
        <begin position="219"/>
        <end position="230"/>
    </location>
</feature>
<dbReference type="EMBL" id="CM000641">
    <property type="protein sequence ID" value="EED92881.1"/>
    <property type="molecule type" value="Genomic_DNA"/>
</dbReference>
<protein>
    <recommendedName>
        <fullName evidence="5">UVR domain-containing protein</fullName>
    </recommendedName>
</protein>
<feature type="compositionally biased region" description="Low complexity" evidence="2">
    <location>
        <begin position="180"/>
        <end position="197"/>
    </location>
</feature>
<feature type="region of interest" description="Disordered" evidence="2">
    <location>
        <begin position="56"/>
        <end position="124"/>
    </location>
</feature>
<evidence type="ECO:0000313" key="4">
    <source>
        <dbReference type="Proteomes" id="UP000001449"/>
    </source>
</evidence>
<dbReference type="GO" id="GO:0005874">
    <property type="term" value="C:microtubule"/>
    <property type="evidence" value="ECO:0000318"/>
    <property type="project" value="GO_Central"/>
</dbReference>
<feature type="compositionally biased region" description="Basic residues" evidence="2">
    <location>
        <begin position="251"/>
        <end position="262"/>
    </location>
</feature>
<dbReference type="PaxDb" id="35128-Thaps22292"/>
<dbReference type="GO" id="GO:0005815">
    <property type="term" value="C:microtubule organizing center"/>
    <property type="evidence" value="ECO:0000318"/>
    <property type="project" value="GO_Central"/>
</dbReference>
<dbReference type="PANTHER" id="PTHR14332:SF3">
    <property type="entry name" value="DISRUPTED IN SCHIZOPHRENIA 1 PROTEIN"/>
    <property type="match status" value="1"/>
</dbReference>
<feature type="compositionally biased region" description="Polar residues" evidence="2">
    <location>
        <begin position="200"/>
        <end position="218"/>
    </location>
</feature>
<dbReference type="GeneID" id="7446103"/>
<evidence type="ECO:0000256" key="1">
    <source>
        <dbReference type="SAM" id="Coils"/>
    </source>
</evidence>
<feature type="coiled-coil region" evidence="1">
    <location>
        <begin position="737"/>
        <end position="839"/>
    </location>
</feature>
<dbReference type="AlphaFoldDB" id="B8BZI2"/>
<dbReference type="RefSeq" id="XP_002289344.1">
    <property type="nucleotide sequence ID" value="XM_002289308.1"/>
</dbReference>
<evidence type="ECO:0008006" key="5">
    <source>
        <dbReference type="Google" id="ProtNLM"/>
    </source>
</evidence>
<feature type="compositionally biased region" description="Low complexity" evidence="2">
    <location>
        <begin position="445"/>
        <end position="471"/>
    </location>
</feature>
<feature type="compositionally biased region" description="Low complexity" evidence="2">
    <location>
        <begin position="101"/>
        <end position="117"/>
    </location>
</feature>
<evidence type="ECO:0000313" key="3">
    <source>
        <dbReference type="EMBL" id="EED92881.1"/>
    </source>
</evidence>
<feature type="compositionally biased region" description="Basic and acidic residues" evidence="2">
    <location>
        <begin position="534"/>
        <end position="560"/>
    </location>
</feature>
<accession>B8BZI2</accession>
<evidence type="ECO:0000256" key="2">
    <source>
        <dbReference type="SAM" id="MobiDB-lite"/>
    </source>
</evidence>
<feature type="region of interest" description="Disordered" evidence="2">
    <location>
        <begin position="139"/>
        <end position="518"/>
    </location>
</feature>
<keyword evidence="4" id="KW-1185">Reference proteome</keyword>
<dbReference type="InterPro" id="IPR026081">
    <property type="entry name" value="DISC1"/>
</dbReference>
<feature type="compositionally biased region" description="Polar residues" evidence="2">
    <location>
        <begin position="386"/>
        <end position="396"/>
    </location>
</feature>
<dbReference type="PANTHER" id="PTHR14332">
    <property type="entry name" value="DISRUPTED IN SCHIZOPHRENIA 1 PROTEIN"/>
    <property type="match status" value="1"/>
</dbReference>
<feature type="compositionally biased region" description="Polar residues" evidence="2">
    <location>
        <begin position="1243"/>
        <end position="1252"/>
    </location>
</feature>